<evidence type="ECO:0000256" key="7">
    <source>
        <dbReference type="ARBA" id="ARBA00023242"/>
    </source>
</evidence>
<dbReference type="GO" id="GO:0004518">
    <property type="term" value="F:nuclease activity"/>
    <property type="evidence" value="ECO:0007669"/>
    <property type="project" value="UniProtKB-KW"/>
</dbReference>
<comment type="cofactor">
    <cofactor evidence="1">
        <name>a divalent metal cation</name>
        <dbReference type="ChEBI" id="CHEBI:60240"/>
    </cofactor>
</comment>
<dbReference type="GO" id="GO:0016787">
    <property type="term" value="F:hydrolase activity"/>
    <property type="evidence" value="ECO:0007669"/>
    <property type="project" value="UniProtKB-KW"/>
</dbReference>
<accession>A0AAG5DRV9</accession>
<dbReference type="AlphaFoldDB" id="A0AAG5DRV9"/>
<evidence type="ECO:0000256" key="5">
    <source>
        <dbReference type="ARBA" id="ARBA00022723"/>
    </source>
</evidence>
<keyword evidence="4" id="KW-0540">Nuclease</keyword>
<keyword evidence="6" id="KW-0378">Hydrolase</keyword>
<evidence type="ECO:0000313" key="10">
    <source>
        <dbReference type="Proteomes" id="UP000075880"/>
    </source>
</evidence>
<reference evidence="9" key="1">
    <citation type="submission" date="2024-04" db="UniProtKB">
        <authorList>
            <consortium name="EnsemblMetazoa"/>
        </authorList>
    </citation>
    <scope>IDENTIFICATION</scope>
    <source>
        <strain evidence="9">EBRO</strain>
    </source>
</reference>
<dbReference type="PANTHER" id="PTHR22930">
    <property type="match status" value="1"/>
</dbReference>
<dbReference type="GO" id="GO:0005634">
    <property type="term" value="C:nucleus"/>
    <property type="evidence" value="ECO:0007669"/>
    <property type="project" value="UniProtKB-SubCell"/>
</dbReference>
<keyword evidence="7" id="KW-0539">Nucleus</keyword>
<evidence type="ECO:0000256" key="6">
    <source>
        <dbReference type="ARBA" id="ARBA00022801"/>
    </source>
</evidence>
<keyword evidence="5" id="KW-0479">Metal-binding</keyword>
<evidence type="ECO:0000256" key="1">
    <source>
        <dbReference type="ARBA" id="ARBA00001968"/>
    </source>
</evidence>
<dbReference type="Pfam" id="PF13359">
    <property type="entry name" value="DDE_Tnp_4"/>
    <property type="match status" value="1"/>
</dbReference>
<evidence type="ECO:0000256" key="2">
    <source>
        <dbReference type="ARBA" id="ARBA00004123"/>
    </source>
</evidence>
<dbReference type="Proteomes" id="UP000075880">
    <property type="component" value="Unassembled WGS sequence"/>
</dbReference>
<comment type="similarity">
    <text evidence="3">Belongs to the HARBI1 family.</text>
</comment>
<feature type="domain" description="DDE Tnp4" evidence="8">
    <location>
        <begin position="109"/>
        <end position="172"/>
    </location>
</feature>
<dbReference type="InterPro" id="IPR027806">
    <property type="entry name" value="HARBI1_dom"/>
</dbReference>
<keyword evidence="10" id="KW-1185">Reference proteome</keyword>
<name>A0AAG5DRV9_ANOAO</name>
<proteinExistence type="inferred from homology"/>
<protein>
    <recommendedName>
        <fullName evidence="8">DDE Tnp4 domain-containing protein</fullName>
    </recommendedName>
</protein>
<dbReference type="GO" id="GO:0046872">
    <property type="term" value="F:metal ion binding"/>
    <property type="evidence" value="ECO:0007669"/>
    <property type="project" value="UniProtKB-KW"/>
</dbReference>
<dbReference type="EnsemblMetazoa" id="ENSAATROPT014599">
    <property type="protein sequence ID" value="ENSAATROPP013298"/>
    <property type="gene ID" value="ENSAATROPG011845"/>
</dbReference>
<evidence type="ECO:0000256" key="4">
    <source>
        <dbReference type="ARBA" id="ARBA00022722"/>
    </source>
</evidence>
<organism evidence="9 10">
    <name type="scientific">Anopheles atroparvus</name>
    <name type="common">European mosquito</name>
    <dbReference type="NCBI Taxonomy" id="41427"/>
    <lineage>
        <taxon>Eukaryota</taxon>
        <taxon>Metazoa</taxon>
        <taxon>Ecdysozoa</taxon>
        <taxon>Arthropoda</taxon>
        <taxon>Hexapoda</taxon>
        <taxon>Insecta</taxon>
        <taxon>Pterygota</taxon>
        <taxon>Neoptera</taxon>
        <taxon>Endopterygota</taxon>
        <taxon>Diptera</taxon>
        <taxon>Nematocera</taxon>
        <taxon>Culicoidea</taxon>
        <taxon>Culicidae</taxon>
        <taxon>Anophelinae</taxon>
        <taxon>Anopheles</taxon>
    </lineage>
</organism>
<evidence type="ECO:0000259" key="8">
    <source>
        <dbReference type="Pfam" id="PF13359"/>
    </source>
</evidence>
<evidence type="ECO:0000313" key="9">
    <source>
        <dbReference type="EnsemblMetazoa" id="ENSAATROPP013298"/>
    </source>
</evidence>
<dbReference type="InterPro" id="IPR045249">
    <property type="entry name" value="HARBI1-like"/>
</dbReference>
<comment type="subcellular location">
    <subcellularLocation>
        <location evidence="2">Nucleus</location>
    </subcellularLocation>
</comment>
<evidence type="ECO:0000256" key="3">
    <source>
        <dbReference type="ARBA" id="ARBA00006958"/>
    </source>
</evidence>
<sequence length="174" mass="19663">MLKSQFTVLLNGIQENIQREDTSCRDAIPAKIKLQACLYFLVTGATYRCISQFFLLGVSTISKFIPEVLDAIHDFLKPYIKVPSTEQEWNSIENGFKTRWNFPGCYGSIDGKHFAIQAPPCSGSTYYNYKGFHSLVLLAIVDHDYCFRYINIGASGRNSDGGSFRVSQMLFNSK</sequence>
<dbReference type="PANTHER" id="PTHR22930:SF269">
    <property type="entry name" value="NUCLEASE HARBI1-LIKE PROTEIN"/>
    <property type="match status" value="1"/>
</dbReference>